<dbReference type="GO" id="GO:0016787">
    <property type="term" value="F:hydrolase activity"/>
    <property type="evidence" value="ECO:0007669"/>
    <property type="project" value="UniProtKB-KW"/>
</dbReference>
<protein>
    <submittedName>
        <fullName evidence="1">Restriction enzyme BgcI subunit alpha domain protein</fullName>
        <ecNumber evidence="1">3.1.21.-</ecNumber>
    </submittedName>
</protein>
<dbReference type="EC" id="3.1.21.-" evidence="1"/>
<evidence type="ECO:0000313" key="1">
    <source>
        <dbReference type="EMBL" id="EJG89273.1"/>
    </source>
</evidence>
<reference evidence="1 2" key="1">
    <citation type="submission" date="2012-05" db="EMBL/GenBank/DDBJ databases">
        <title>Genomic Sequence of Streptococcus mitis SPAR10.</title>
        <authorList>
            <person name="Chancey S."/>
            <person name="Kumar N."/>
            <person name="Sengamalay N."/>
            <person name="Matthews C."/>
            <person name="Hine E."/>
            <person name="Pallavajjal A."/>
            <person name="Abolude O."/>
            <person name="Daugherty S.C."/>
            <person name="Parankush S.P."/>
            <person name="Sadzewicz L."/>
            <person name="Tallon L.J."/>
            <person name="Farley M.M."/>
            <person name="Baughman W."/>
            <person name="McGee L."/>
            <person name="Stephens D.S."/>
            <person name="Tettelin H."/>
        </authorList>
    </citation>
    <scope>NUCLEOTIDE SEQUENCE [LARGE SCALE GENOMIC DNA]</scope>
    <source>
        <strain evidence="1 2">SPAR10</strain>
    </source>
</reference>
<proteinExistence type="predicted"/>
<organism evidence="1 2">
    <name type="scientific">Streptococcus infantis SPAR10</name>
    <dbReference type="NCBI Taxonomy" id="1159208"/>
    <lineage>
        <taxon>Bacteria</taxon>
        <taxon>Bacillati</taxon>
        <taxon>Bacillota</taxon>
        <taxon>Bacilli</taxon>
        <taxon>Lactobacillales</taxon>
        <taxon>Streptococcaceae</taxon>
        <taxon>Streptococcus</taxon>
    </lineage>
</organism>
<evidence type="ECO:0000313" key="2">
    <source>
        <dbReference type="Proteomes" id="UP000010312"/>
    </source>
</evidence>
<name>J1H2E6_9STRE</name>
<dbReference type="PATRIC" id="fig|1159208.3.peg.129"/>
<accession>J1H2E6</accession>
<sequence>MAKKEVNTDLWVHELLKEAGIRENFDAQGSNIKEIDEALKTASKKGTGNSGFPEYVGIVKDFLIIIEDKPGLSKHINYTDDDLIADDIKSNTDYAVNGAVFYAKHLADKVSYKKLLL</sequence>
<dbReference type="AlphaFoldDB" id="J1H2E6"/>
<comment type="caution">
    <text evidence="1">The sequence shown here is derived from an EMBL/GenBank/DDBJ whole genome shotgun (WGS) entry which is preliminary data.</text>
</comment>
<gene>
    <name evidence="1" type="ORF">SPAR10_0135</name>
</gene>
<keyword evidence="1" id="KW-0378">Hydrolase</keyword>
<dbReference type="EMBL" id="ALCH01000001">
    <property type="protein sequence ID" value="EJG89273.1"/>
    <property type="molecule type" value="Genomic_DNA"/>
</dbReference>
<dbReference type="Proteomes" id="UP000010312">
    <property type="component" value="Unassembled WGS sequence"/>
</dbReference>